<keyword evidence="2" id="KW-1185">Reference proteome</keyword>
<dbReference type="STRING" id="4829.A0A163IQC4"/>
<organism evidence="1">
    <name type="scientific">Absidia glauca</name>
    <name type="common">Pin mould</name>
    <dbReference type="NCBI Taxonomy" id="4829"/>
    <lineage>
        <taxon>Eukaryota</taxon>
        <taxon>Fungi</taxon>
        <taxon>Fungi incertae sedis</taxon>
        <taxon>Mucoromycota</taxon>
        <taxon>Mucoromycotina</taxon>
        <taxon>Mucoromycetes</taxon>
        <taxon>Mucorales</taxon>
        <taxon>Cunninghamellaceae</taxon>
        <taxon>Absidia</taxon>
    </lineage>
</organism>
<dbReference type="OrthoDB" id="2417874at2759"/>
<dbReference type="AlphaFoldDB" id="A0A163IQC4"/>
<evidence type="ECO:0000313" key="2">
    <source>
        <dbReference type="Proteomes" id="UP000078561"/>
    </source>
</evidence>
<gene>
    <name evidence="1" type="primary">ABSGL_00104.1 scaffold 204</name>
</gene>
<dbReference type="Proteomes" id="UP000078561">
    <property type="component" value="Unassembled WGS sequence"/>
</dbReference>
<accession>A0A163IQC4</accession>
<reference evidence="1" key="1">
    <citation type="submission" date="2016-04" db="EMBL/GenBank/DDBJ databases">
        <authorList>
            <person name="Evans L.H."/>
            <person name="Alamgir A."/>
            <person name="Owens N."/>
            <person name="Weber N.D."/>
            <person name="Virtaneva K."/>
            <person name="Barbian K."/>
            <person name="Babar A."/>
            <person name="Rosenke K."/>
        </authorList>
    </citation>
    <scope>NUCLEOTIDE SEQUENCE [LARGE SCALE GENOMIC DNA]</scope>
    <source>
        <strain evidence="1">CBS 101.48</strain>
    </source>
</reference>
<proteinExistence type="predicted"/>
<sequence length="342" mass="39586">MGLTTKIEHHITINQSRNLSVKGRAIVTNSLLLSRIWHVARVTIIPARWIQDINKLVTSFVFSFYPRPSLNFACRPRKEGGLGLINVHDQILALHNIYLDRLLSNKHPNPLTGVINVLVRLYTGYNSILPFLMAPQVYARSLAAIPHLAHLSKLLQRLPPIDISEHWTPRMTRYIPLVRATQPAHPTSTPIAYDRKAVIQDLVPYSFLHGRYEDIYTLTPRKNRSLWTALVQGDYEWNPNISEQFDPVYTPKDREGPPWFTVKELGHWTIKHTSLQRIRGIPQHTSVSVYMAKPRFLRQCWIQANPKKYMLPSTRIPMSPAPAIMMSNSQWKLFWRLPLPHK</sequence>
<protein>
    <submittedName>
        <fullName evidence="1">Uncharacterized protein</fullName>
    </submittedName>
</protein>
<dbReference type="EMBL" id="LT549961">
    <property type="protein sequence ID" value="SAL94815.1"/>
    <property type="molecule type" value="Genomic_DNA"/>
</dbReference>
<evidence type="ECO:0000313" key="1">
    <source>
        <dbReference type="EMBL" id="SAL94815.1"/>
    </source>
</evidence>
<feature type="non-terminal residue" evidence="1">
    <location>
        <position position="342"/>
    </location>
</feature>
<name>A0A163IQC4_ABSGL</name>
<dbReference type="InParanoid" id="A0A163IQC4"/>